<keyword evidence="9" id="KW-0812">Transmembrane</keyword>
<dbReference type="GO" id="GO:0030488">
    <property type="term" value="P:tRNA methylation"/>
    <property type="evidence" value="ECO:0007669"/>
    <property type="project" value="TreeGrafter"/>
</dbReference>
<dbReference type="Gene3D" id="3.40.50.150">
    <property type="entry name" value="Vaccinia Virus protein VP39"/>
    <property type="match status" value="1"/>
</dbReference>
<dbReference type="OrthoDB" id="263283at2759"/>
<evidence type="ECO:0000256" key="9">
    <source>
        <dbReference type="SAM" id="Phobius"/>
    </source>
</evidence>
<dbReference type="SUPFAM" id="SSF111278">
    <property type="entry name" value="SSo0622-like"/>
    <property type="match status" value="1"/>
</dbReference>
<reference evidence="11" key="1">
    <citation type="submission" date="2021-02" db="EMBL/GenBank/DDBJ databases">
        <title>First Annotated Genome of the Yellow-green Alga Tribonema minus.</title>
        <authorList>
            <person name="Mahan K.M."/>
        </authorList>
    </citation>
    <scope>NUCLEOTIDE SEQUENCE</scope>
    <source>
        <strain evidence="11">UTEX B ZZ1240</strain>
    </source>
</reference>
<dbReference type="InterPro" id="IPR029063">
    <property type="entry name" value="SAM-dependent_MTases_sf"/>
</dbReference>
<dbReference type="EMBL" id="JAFCMP010000357">
    <property type="protein sequence ID" value="KAG5180766.1"/>
    <property type="molecule type" value="Genomic_DNA"/>
</dbReference>
<dbReference type="PANTHER" id="PTHR23245">
    <property type="entry name" value="TRNA METHYLTRANSFERASE"/>
    <property type="match status" value="1"/>
</dbReference>
<dbReference type="PANTHER" id="PTHR23245:SF25">
    <property type="entry name" value="TRNA WYBUTOSINE-SYNTHESIZING PROTEIN 2 HOMOLOG"/>
    <property type="match status" value="1"/>
</dbReference>
<dbReference type="InterPro" id="IPR036602">
    <property type="entry name" value="tRNA_yW-synthesising-like_sf"/>
</dbReference>
<evidence type="ECO:0000256" key="7">
    <source>
        <dbReference type="ARBA" id="ARBA00049400"/>
    </source>
</evidence>
<feature type="domain" description="SAM-dependent methyltransferase TRM5/TYW2-type" evidence="10">
    <location>
        <begin position="883"/>
        <end position="1070"/>
    </location>
</feature>
<dbReference type="Gene3D" id="3.30.1960.10">
    <property type="entry name" value="tRNA wybutosine-synthesizing-like"/>
    <property type="match status" value="1"/>
</dbReference>
<gene>
    <name evidence="11" type="ORF">JKP88DRAFT_279239</name>
</gene>
<feature type="compositionally biased region" description="Low complexity" evidence="8">
    <location>
        <begin position="333"/>
        <end position="350"/>
    </location>
</feature>
<proteinExistence type="predicted"/>
<comment type="pathway">
    <text evidence="1">tRNA modification; wybutosine-tRNA(Phe) biosynthesis.</text>
</comment>
<keyword evidence="9" id="KW-0472">Membrane</keyword>
<evidence type="ECO:0000256" key="3">
    <source>
        <dbReference type="ARBA" id="ARBA00022679"/>
    </source>
</evidence>
<comment type="caution">
    <text evidence="11">The sequence shown here is derived from an EMBL/GenBank/DDBJ whole genome shotgun (WGS) entry which is preliminary data.</text>
</comment>
<keyword evidence="4" id="KW-0949">S-adenosyl-L-methionine</keyword>
<keyword evidence="9" id="KW-1133">Transmembrane helix</keyword>
<accession>A0A835YSH8</accession>
<dbReference type="InterPro" id="IPR003827">
    <property type="entry name" value="tRNA_yW-synthesising"/>
</dbReference>
<dbReference type="InterPro" id="IPR030382">
    <property type="entry name" value="MeTrfase_TRM5/TYW2"/>
</dbReference>
<keyword evidence="12" id="KW-1185">Reference proteome</keyword>
<dbReference type="CDD" id="cd02440">
    <property type="entry name" value="AdoMet_MTases"/>
    <property type="match status" value="1"/>
</dbReference>
<evidence type="ECO:0000256" key="2">
    <source>
        <dbReference type="ARBA" id="ARBA00022603"/>
    </source>
</evidence>
<dbReference type="InterPro" id="IPR015915">
    <property type="entry name" value="Kelch-typ_b-propeller"/>
</dbReference>
<feature type="compositionally biased region" description="Low complexity" evidence="8">
    <location>
        <begin position="288"/>
        <end position="297"/>
    </location>
</feature>
<sequence length="1082" mass="111007">MSTQTKSSLQWSELAALPATAVTAAMVAVAVALVAAMVAAATTAAAPVTAAMVAVALAMAAVAAAMTVAAAAAAAATAAVAMSAAAAVPQLLKVALAAGFRESGIVTGARGRVIVAIRTTSTALQVPLVHCGRVIMPSAAMVTIVQVANARFADNLRHTNRLHAALVEHFASSSAATTAAAAAAAVQAPTSAAATAAAGAVAASGAASNASSLSKPAWVNITWSKLTAAHGSESIERWGHAVVSAVPTAVTPGRLMLFGGYGRCSSGGTHAATVRRLGDLLEGAVMRSDGSSSCSSGDGSGSGGGQRQQHRQRRRLQQHISWRAVHAPPPPQQQQHAAPAAQQAAPAMPQAREGHTLLYLPTPGVQEEGGFLCLYGGRTSPCEALSDVWLFCLRTCQWHCVEPRGGGALPGGRWGHTATILPTSTPDSSSSTSAESIAGGHGGSALIAGGRDANSVLSDCWTLIWTAERGCGWPALRWRQAAPLPAPLFHHAACVLHLPDPHIESTATDDGAGWVLAVTGGLPDLADTIGAREVYVLDGTTSKWKFATLAPQGRFAHACAALPTHPALLLMLGGSGGAPSRQALAEGGQAAQRRGGTLAAHATRAAWTWLEVLEDGDNEAGLQPHLAVCEAPDDSGALLTVGGGAHVGMFGPAFASSWRIYVEVEVEADEEKAARGAPLGQPSRVSDVSAELSGDAAEPQACFIAPPHLVKALKVVLEGAGLLDKTKGIVPYQEGGDDGGDVRGNLRALPLQPTPQALDAALALPAVAALVANGEVRAGAHGCPASKVALSSRRATLRSALQSLLLRSDVPPLRAAALSEAALNIPLELLGDVVLAPHGALSEPEWQRSAEEAWGAVAASFRASRVAMKAEVDAGPMRESHATVVMFCTGNITEKLRVARLPARGETIVDLYAGIGYYALPYLAHAGAARVHACEWNPQSVAALRANVAALSAAAAERCTIHHGDNRDPALRRALSGVADRVNLGLLPSSEDGWPVAAAVLRSTGGWCHVHGNYRDGEGVVWGEAVAEAFRALLQEVKGGAWRVDCRHVERVKSYAPRVAHFVADIECRPASAPALQLSAPE</sequence>
<dbReference type="GO" id="GO:0005737">
    <property type="term" value="C:cytoplasm"/>
    <property type="evidence" value="ECO:0007669"/>
    <property type="project" value="TreeGrafter"/>
</dbReference>
<dbReference type="GO" id="GO:0031591">
    <property type="term" value="P:wybutosine biosynthetic process"/>
    <property type="evidence" value="ECO:0007669"/>
    <property type="project" value="TreeGrafter"/>
</dbReference>
<dbReference type="GO" id="GO:0008175">
    <property type="term" value="F:tRNA methyltransferase activity"/>
    <property type="evidence" value="ECO:0007669"/>
    <property type="project" value="TreeGrafter"/>
</dbReference>
<dbReference type="FunFam" id="3.40.50.150:FF:000131">
    <property type="entry name" value="tRNA wybutosine-synthesizing protein 2/3/4"/>
    <property type="match status" value="1"/>
</dbReference>
<evidence type="ECO:0000256" key="6">
    <source>
        <dbReference type="ARBA" id="ARBA00049202"/>
    </source>
</evidence>
<keyword evidence="3" id="KW-0808">Transferase</keyword>
<evidence type="ECO:0000313" key="12">
    <source>
        <dbReference type="Proteomes" id="UP000664859"/>
    </source>
</evidence>
<dbReference type="GO" id="GO:0102522">
    <property type="term" value="F:tRNA 4-demethylwyosine alpha-amino-alpha-carboxypropyltransferase activity"/>
    <property type="evidence" value="ECO:0007669"/>
    <property type="project" value="UniProtKB-EC"/>
</dbReference>
<dbReference type="AlphaFoldDB" id="A0A835YSH8"/>
<feature type="compositionally biased region" description="Basic residues" evidence="8">
    <location>
        <begin position="308"/>
        <end position="317"/>
    </location>
</feature>
<evidence type="ECO:0000256" key="1">
    <source>
        <dbReference type="ARBA" id="ARBA00004797"/>
    </source>
</evidence>
<dbReference type="Pfam" id="PF02676">
    <property type="entry name" value="TYW3"/>
    <property type="match status" value="1"/>
</dbReference>
<evidence type="ECO:0000256" key="4">
    <source>
        <dbReference type="ARBA" id="ARBA00022691"/>
    </source>
</evidence>
<protein>
    <recommendedName>
        <fullName evidence="10">SAM-dependent methyltransferase TRM5/TYW2-type domain-containing protein</fullName>
    </recommendedName>
</protein>
<organism evidence="11 12">
    <name type="scientific">Tribonema minus</name>
    <dbReference type="NCBI Taxonomy" id="303371"/>
    <lineage>
        <taxon>Eukaryota</taxon>
        <taxon>Sar</taxon>
        <taxon>Stramenopiles</taxon>
        <taxon>Ochrophyta</taxon>
        <taxon>PX clade</taxon>
        <taxon>Xanthophyceae</taxon>
        <taxon>Tribonematales</taxon>
        <taxon>Tribonemataceae</taxon>
        <taxon>Tribonema</taxon>
    </lineage>
</organism>
<comment type="catalytic activity">
    <reaction evidence="6">
        <text>4-demethyl-7-[(3S)-3-amino-3-carboxypropyl]wyosine(37) in tRNA(Phe) + S-adenosyl-L-methionine = 7-[(3S)-3-amino-3-carboxypropyl]wyosine(37) in tRNA(Phe) + S-adenosyl-L-homocysteine + H(+)</text>
        <dbReference type="Rhea" id="RHEA:36635"/>
        <dbReference type="Rhea" id="RHEA-COMP:10378"/>
        <dbReference type="Rhea" id="RHEA-COMP:10379"/>
        <dbReference type="ChEBI" id="CHEBI:15378"/>
        <dbReference type="ChEBI" id="CHEBI:57856"/>
        <dbReference type="ChEBI" id="CHEBI:59789"/>
        <dbReference type="ChEBI" id="CHEBI:73543"/>
        <dbReference type="ChEBI" id="CHEBI:73550"/>
        <dbReference type="EC" id="2.1.1.282"/>
    </reaction>
</comment>
<dbReference type="InterPro" id="IPR056743">
    <property type="entry name" value="TRM5-TYW2-like_MTfase"/>
</dbReference>
<dbReference type="SUPFAM" id="SSF117281">
    <property type="entry name" value="Kelch motif"/>
    <property type="match status" value="1"/>
</dbReference>
<evidence type="ECO:0000256" key="8">
    <source>
        <dbReference type="SAM" id="MobiDB-lite"/>
    </source>
</evidence>
<keyword evidence="5" id="KW-0819">tRNA processing</keyword>
<name>A0A835YSH8_9STRA</name>
<feature type="transmembrane region" description="Helical" evidence="9">
    <location>
        <begin position="20"/>
        <end position="41"/>
    </location>
</feature>
<dbReference type="UniPathway" id="UPA00375"/>
<dbReference type="SUPFAM" id="SSF53335">
    <property type="entry name" value="S-adenosyl-L-methionine-dependent methyltransferases"/>
    <property type="match status" value="1"/>
</dbReference>
<feature type="transmembrane region" description="Helical" evidence="9">
    <location>
        <begin position="53"/>
        <end position="82"/>
    </location>
</feature>
<dbReference type="Proteomes" id="UP000664859">
    <property type="component" value="Unassembled WGS sequence"/>
</dbReference>
<dbReference type="Pfam" id="PF02475">
    <property type="entry name" value="TRM5-TYW2_MTfase"/>
    <property type="match status" value="1"/>
</dbReference>
<keyword evidence="2" id="KW-0489">Methyltransferase</keyword>
<evidence type="ECO:0000259" key="10">
    <source>
        <dbReference type="PROSITE" id="PS51684"/>
    </source>
</evidence>
<evidence type="ECO:0000256" key="5">
    <source>
        <dbReference type="ARBA" id="ARBA00022694"/>
    </source>
</evidence>
<feature type="region of interest" description="Disordered" evidence="8">
    <location>
        <begin position="288"/>
        <end position="350"/>
    </location>
</feature>
<dbReference type="PROSITE" id="PS51684">
    <property type="entry name" value="SAM_MT_TRM5_TYW2"/>
    <property type="match status" value="1"/>
</dbReference>
<evidence type="ECO:0000313" key="11">
    <source>
        <dbReference type="EMBL" id="KAG5180766.1"/>
    </source>
</evidence>
<comment type="catalytic activity">
    <reaction evidence="7">
        <text>4-demethylwyosine(37) in tRNA(Phe) + S-adenosyl-L-methionine = 4-demethyl-7-[(3S)-3-amino-3-carboxypropyl]wyosine(37) in tRNA(Phe) + S-methyl-5'-thioadenosine + H(+)</text>
        <dbReference type="Rhea" id="RHEA:36355"/>
        <dbReference type="Rhea" id="RHEA-COMP:10164"/>
        <dbReference type="Rhea" id="RHEA-COMP:10378"/>
        <dbReference type="ChEBI" id="CHEBI:15378"/>
        <dbReference type="ChEBI" id="CHEBI:17509"/>
        <dbReference type="ChEBI" id="CHEBI:59789"/>
        <dbReference type="ChEBI" id="CHEBI:64315"/>
        <dbReference type="ChEBI" id="CHEBI:73550"/>
        <dbReference type="EC" id="2.5.1.114"/>
    </reaction>
</comment>
<dbReference type="Gene3D" id="2.120.10.80">
    <property type="entry name" value="Kelch-type beta propeller"/>
    <property type="match status" value="2"/>
</dbReference>